<evidence type="ECO:0000256" key="1">
    <source>
        <dbReference type="SAM" id="SignalP"/>
    </source>
</evidence>
<feature type="chain" id="PRO_5025457842" evidence="1">
    <location>
        <begin position="22"/>
        <end position="75"/>
    </location>
</feature>
<keyword evidence="1" id="KW-0732">Signal</keyword>
<feature type="signal peptide" evidence="1">
    <location>
        <begin position="1"/>
        <end position="21"/>
    </location>
</feature>
<organism evidence="2">
    <name type="scientific">Ixodes ricinus</name>
    <name type="common">Common tick</name>
    <name type="synonym">Acarus ricinus</name>
    <dbReference type="NCBI Taxonomy" id="34613"/>
    <lineage>
        <taxon>Eukaryota</taxon>
        <taxon>Metazoa</taxon>
        <taxon>Ecdysozoa</taxon>
        <taxon>Arthropoda</taxon>
        <taxon>Chelicerata</taxon>
        <taxon>Arachnida</taxon>
        <taxon>Acari</taxon>
        <taxon>Parasitiformes</taxon>
        <taxon>Ixodida</taxon>
        <taxon>Ixodoidea</taxon>
        <taxon>Ixodidae</taxon>
        <taxon>Ixodinae</taxon>
        <taxon>Ixodes</taxon>
    </lineage>
</organism>
<dbReference type="AlphaFoldDB" id="A0A6B0U3X4"/>
<protein>
    <submittedName>
        <fullName evidence="2">Putative secreted protein</fullName>
    </submittedName>
</protein>
<accession>A0A6B0U3X4</accession>
<evidence type="ECO:0000313" key="2">
    <source>
        <dbReference type="EMBL" id="MXU83424.1"/>
    </source>
</evidence>
<proteinExistence type="predicted"/>
<name>A0A6B0U3X4_IXORI</name>
<sequence length="75" mass="8233">MYLSALKLLLLLISSARQASSNSNVAMDDPGLMLALTTTTRTVLAIMSQSLATLMAVHKLSPVTMRQRMQALWRV</sequence>
<dbReference type="EMBL" id="GIFC01001341">
    <property type="protein sequence ID" value="MXU83424.1"/>
    <property type="molecule type" value="Transcribed_RNA"/>
</dbReference>
<reference evidence="2" key="1">
    <citation type="submission" date="2019-12" db="EMBL/GenBank/DDBJ databases">
        <title>An insight into the sialome of adult female Ixodes ricinus ticks feeding for 6 days.</title>
        <authorList>
            <person name="Perner J."/>
            <person name="Ribeiro J.M.C."/>
        </authorList>
    </citation>
    <scope>NUCLEOTIDE SEQUENCE</scope>
    <source>
        <strain evidence="2">Semi-engorged</strain>
        <tissue evidence="2">Salivary glands</tissue>
    </source>
</reference>